<keyword evidence="3" id="KW-1185">Reference proteome</keyword>
<proteinExistence type="predicted"/>
<feature type="compositionally biased region" description="Polar residues" evidence="1">
    <location>
        <begin position="88"/>
        <end position="99"/>
    </location>
</feature>
<evidence type="ECO:0000256" key="1">
    <source>
        <dbReference type="SAM" id="MobiDB-lite"/>
    </source>
</evidence>
<dbReference type="AlphaFoldDB" id="A0A3S2PCH7"/>
<name>A0A3S2PCH7_ORYJA</name>
<reference evidence="2 3" key="2">
    <citation type="submission" date="2019-01" db="EMBL/GenBank/DDBJ databases">
        <title>A chromosome length genome reference of the Java medaka (oryzias javanicus).</title>
        <authorList>
            <person name="Herpin A."/>
            <person name="Takehana Y."/>
            <person name="Naruse K."/>
            <person name="Ansai S."/>
            <person name="Kawaguchi M."/>
        </authorList>
    </citation>
    <scope>NUCLEOTIDE SEQUENCE [LARGE SCALE GENOMIC DNA]</scope>
    <source>
        <strain evidence="2">RS831</strain>
        <tissue evidence="2">Whole body</tissue>
    </source>
</reference>
<dbReference type="Proteomes" id="UP000283210">
    <property type="component" value="Chromosome 16"/>
</dbReference>
<organism evidence="2 3">
    <name type="scientific">Oryzias javanicus</name>
    <name type="common">Javanese ricefish</name>
    <name type="synonym">Aplocheilus javanicus</name>
    <dbReference type="NCBI Taxonomy" id="123683"/>
    <lineage>
        <taxon>Eukaryota</taxon>
        <taxon>Metazoa</taxon>
        <taxon>Chordata</taxon>
        <taxon>Craniata</taxon>
        <taxon>Vertebrata</taxon>
        <taxon>Euteleostomi</taxon>
        <taxon>Actinopterygii</taxon>
        <taxon>Neopterygii</taxon>
        <taxon>Teleostei</taxon>
        <taxon>Neoteleostei</taxon>
        <taxon>Acanthomorphata</taxon>
        <taxon>Ovalentaria</taxon>
        <taxon>Atherinomorphae</taxon>
        <taxon>Beloniformes</taxon>
        <taxon>Adrianichthyidae</taxon>
        <taxon>Oryziinae</taxon>
        <taxon>Oryzias</taxon>
    </lineage>
</organism>
<feature type="region of interest" description="Disordered" evidence="1">
    <location>
        <begin position="88"/>
        <end position="121"/>
    </location>
</feature>
<accession>A0A3S2PCH7</accession>
<feature type="region of interest" description="Disordered" evidence="1">
    <location>
        <begin position="184"/>
        <end position="211"/>
    </location>
</feature>
<reference evidence="2 3" key="1">
    <citation type="submission" date="2018-11" db="EMBL/GenBank/DDBJ databases">
        <authorList>
            <person name="Lopez-Roques C."/>
            <person name="Donnadieu C."/>
            <person name="Bouchez O."/>
            <person name="Klopp C."/>
            <person name="Cabau C."/>
            <person name="Zahm M."/>
        </authorList>
    </citation>
    <scope>NUCLEOTIDE SEQUENCE [LARGE SCALE GENOMIC DNA]</scope>
    <source>
        <strain evidence="2">RS831</strain>
        <tissue evidence="2">Whole body</tissue>
    </source>
</reference>
<evidence type="ECO:0000313" key="3">
    <source>
        <dbReference type="Proteomes" id="UP000283210"/>
    </source>
</evidence>
<feature type="compositionally biased region" description="Polar residues" evidence="1">
    <location>
        <begin position="110"/>
        <end position="120"/>
    </location>
</feature>
<sequence>MLGKPDDTRTPNMFRPALNPFLGELLQQREVCCCRSSRMKVLLFLWLGALASCEEYGDQNFDYSEDSSVTPTPEYDYEYDITFETGNVTPTAAPEQSATMRPDETPEGNGDQTSDSSVTPTLDYDDYDYTFDYYLITPEETPEQSATMRPGETTEVNWDQTYDSSVTPTPDYEDTLDSDLITSKKTRKLGGAPRSQETLEKEPRPALDGCGSVRDHRSIRALLMSLPALFYGRVMTFLHSH</sequence>
<gene>
    <name evidence="2" type="ORF">OJAV_G00164570</name>
</gene>
<dbReference type="EMBL" id="CM012452">
    <property type="protein sequence ID" value="RVE63134.1"/>
    <property type="molecule type" value="Genomic_DNA"/>
</dbReference>
<protein>
    <submittedName>
        <fullName evidence="2">Uncharacterized protein</fullName>
    </submittedName>
</protein>
<evidence type="ECO:0000313" key="2">
    <source>
        <dbReference type="EMBL" id="RVE63134.1"/>
    </source>
</evidence>
<dbReference type="OrthoDB" id="10626148at2759"/>